<dbReference type="PANTHER" id="PTHR46401">
    <property type="entry name" value="GLYCOSYLTRANSFERASE WBBK-RELATED"/>
    <property type="match status" value="1"/>
</dbReference>
<comment type="caution">
    <text evidence="3">The sequence shown here is derived from an EMBL/GenBank/DDBJ whole genome shotgun (WGS) entry which is preliminary data.</text>
</comment>
<sequence length="362" mass="40494">MNITFVLPVAAIHPVGGIKVVYEYANHLVCRGHSVTIVHPAILQIDTPWSDLPKKMVRYVQRVVDKSYIPKNWFNMDKRVKMQWVLSLKETNIPDADVVIATAWQTAEWVQSYGPMKGVKYYLIQDYEHYMTVDSETRERIAATYNSEMHNIVISAACHDMVKGCGAEVEAYVPNGIDFETYKLKTDFGSTERRAIGFPSRPEKFKGTRDAVAALDDVRKKLGDNITAWSFGGRKPDYFPSWISYYERPSDDLLCDLYNSSAIFVTASHYEGWGLPGAEAMSCGAALASTEHGGVRAYAEHGQTALLSAPKDIDALAGNICRLLESPNLRQIIAQAGYQHIQQFSWEKATDSLEAALSHEGK</sequence>
<dbReference type="CDD" id="cd03801">
    <property type="entry name" value="GT4_PimA-like"/>
    <property type="match status" value="1"/>
</dbReference>
<dbReference type="PANTHER" id="PTHR46401:SF2">
    <property type="entry name" value="GLYCOSYLTRANSFERASE WBBK-RELATED"/>
    <property type="match status" value="1"/>
</dbReference>
<keyword evidence="1" id="KW-0808">Transferase</keyword>
<dbReference type="Pfam" id="PF00534">
    <property type="entry name" value="Glycos_transf_1"/>
    <property type="match status" value="1"/>
</dbReference>
<dbReference type="Gene3D" id="3.40.50.11090">
    <property type="match status" value="1"/>
</dbReference>
<protein>
    <submittedName>
        <fullName evidence="3">Glycosyltransferase family 4 protein</fullName>
    </submittedName>
</protein>
<feature type="domain" description="Glycosyl transferase family 1" evidence="2">
    <location>
        <begin position="249"/>
        <end position="339"/>
    </location>
</feature>
<dbReference type="SUPFAM" id="SSF53756">
    <property type="entry name" value="UDP-Glycosyltransferase/glycogen phosphorylase"/>
    <property type="match status" value="1"/>
</dbReference>
<evidence type="ECO:0000313" key="4">
    <source>
        <dbReference type="Proteomes" id="UP001197028"/>
    </source>
</evidence>
<accession>A0ABS5ZKJ3</accession>
<evidence type="ECO:0000256" key="1">
    <source>
        <dbReference type="ARBA" id="ARBA00022679"/>
    </source>
</evidence>
<dbReference type="RefSeq" id="WP_215862322.1">
    <property type="nucleotide sequence ID" value="NZ_JABELD010000002.1"/>
</dbReference>
<dbReference type="Proteomes" id="UP001197028">
    <property type="component" value="Unassembled WGS sequence"/>
</dbReference>
<name>A0ABS5ZKJ3_9PROT</name>
<organism evidence="3 4">
    <name type="scientific">Acidithiobacillus concretivorus</name>
    <dbReference type="NCBI Taxonomy" id="3063952"/>
    <lineage>
        <taxon>Bacteria</taxon>
        <taxon>Pseudomonadati</taxon>
        <taxon>Pseudomonadota</taxon>
        <taxon>Acidithiobacillia</taxon>
        <taxon>Acidithiobacillales</taxon>
        <taxon>Acidithiobacillaceae</taxon>
        <taxon>Acidithiobacillus</taxon>
    </lineage>
</organism>
<proteinExistence type="predicted"/>
<evidence type="ECO:0000259" key="2">
    <source>
        <dbReference type="Pfam" id="PF00534"/>
    </source>
</evidence>
<gene>
    <name evidence="3" type="ORF">HJG40_00120</name>
</gene>
<dbReference type="InterPro" id="IPR001296">
    <property type="entry name" value="Glyco_trans_1"/>
</dbReference>
<reference evidence="3 4" key="1">
    <citation type="journal article" date="2021" name="ISME J.">
        <title>Genomic evolution of the class Acidithiobacillia: deep-branching Proteobacteria living in extreme acidic conditions.</title>
        <authorList>
            <person name="Moya-Beltran A."/>
            <person name="Beard S."/>
            <person name="Rojas-Villalobos C."/>
            <person name="Issotta F."/>
            <person name="Gallardo Y."/>
            <person name="Ulloa R."/>
            <person name="Giaveno A."/>
            <person name="Degli Esposti M."/>
            <person name="Johnson D.B."/>
            <person name="Quatrini R."/>
        </authorList>
    </citation>
    <scope>NUCLEOTIDE SEQUENCE [LARGE SCALE GENOMIC DNA]</scope>
    <source>
        <strain evidence="3 4">ATCC 19703</strain>
    </source>
</reference>
<keyword evidence="4" id="KW-1185">Reference proteome</keyword>
<dbReference type="Gene3D" id="3.40.50.2000">
    <property type="entry name" value="Glycogen Phosphorylase B"/>
    <property type="match status" value="1"/>
</dbReference>
<evidence type="ECO:0000313" key="3">
    <source>
        <dbReference type="EMBL" id="MBU2737241.1"/>
    </source>
</evidence>
<dbReference type="EMBL" id="JABELD010000002">
    <property type="protein sequence ID" value="MBU2737241.1"/>
    <property type="molecule type" value="Genomic_DNA"/>
</dbReference>